<gene>
    <name evidence="4" type="ORF">HPB52_000203</name>
</gene>
<evidence type="ECO:0000313" key="4">
    <source>
        <dbReference type="EMBL" id="KAH7942712.1"/>
    </source>
</evidence>
<reference evidence="4" key="1">
    <citation type="journal article" date="2020" name="Cell">
        <title>Large-Scale Comparative Analyses of Tick Genomes Elucidate Their Genetic Diversity and Vector Capacities.</title>
        <authorList>
            <consortium name="Tick Genome and Microbiome Consortium (TIGMIC)"/>
            <person name="Jia N."/>
            <person name="Wang J."/>
            <person name="Shi W."/>
            <person name="Du L."/>
            <person name="Sun Y."/>
            <person name="Zhan W."/>
            <person name="Jiang J.F."/>
            <person name="Wang Q."/>
            <person name="Zhang B."/>
            <person name="Ji P."/>
            <person name="Bell-Sakyi L."/>
            <person name="Cui X.M."/>
            <person name="Yuan T.T."/>
            <person name="Jiang B.G."/>
            <person name="Yang W.F."/>
            <person name="Lam T.T."/>
            <person name="Chang Q.C."/>
            <person name="Ding S.J."/>
            <person name="Wang X.J."/>
            <person name="Zhu J.G."/>
            <person name="Ruan X.D."/>
            <person name="Zhao L."/>
            <person name="Wei J.T."/>
            <person name="Ye R.Z."/>
            <person name="Que T.C."/>
            <person name="Du C.H."/>
            <person name="Zhou Y.H."/>
            <person name="Cheng J.X."/>
            <person name="Dai P.F."/>
            <person name="Guo W.B."/>
            <person name="Han X.H."/>
            <person name="Huang E.J."/>
            <person name="Li L.F."/>
            <person name="Wei W."/>
            <person name="Gao Y.C."/>
            <person name="Liu J.Z."/>
            <person name="Shao H.Z."/>
            <person name="Wang X."/>
            <person name="Wang C.C."/>
            <person name="Yang T.C."/>
            <person name="Huo Q.B."/>
            <person name="Li W."/>
            <person name="Chen H.Y."/>
            <person name="Chen S.E."/>
            <person name="Zhou L.G."/>
            <person name="Ni X.B."/>
            <person name="Tian J.H."/>
            <person name="Sheng Y."/>
            <person name="Liu T."/>
            <person name="Pan Y.S."/>
            <person name="Xia L.Y."/>
            <person name="Li J."/>
            <person name="Zhao F."/>
            <person name="Cao W.C."/>
        </authorList>
    </citation>
    <scope>NUCLEOTIDE SEQUENCE</scope>
    <source>
        <strain evidence="4">Rsan-2018</strain>
    </source>
</reference>
<sequence>MQQTIQPILHGAASASSYREFGSKFIFLEVVGKPPEVASTSPPRHLTTHLRPGQVAISSEAKYVYVARNPWDVCASLYDPQRELCGALDGQTFDDFVSLFLQGLMGPGDYFEHMRFVVLLHTDNEIRDQRTY</sequence>
<keyword evidence="2" id="KW-0808">Transferase</keyword>
<dbReference type="PANTHER" id="PTHR11783">
    <property type="entry name" value="SULFOTRANSFERASE SULT"/>
    <property type="match status" value="1"/>
</dbReference>
<feature type="domain" description="Sulfotransferase" evidence="3">
    <location>
        <begin position="32"/>
        <end position="117"/>
    </location>
</feature>
<reference evidence="4" key="2">
    <citation type="submission" date="2021-09" db="EMBL/GenBank/DDBJ databases">
        <authorList>
            <person name="Jia N."/>
            <person name="Wang J."/>
            <person name="Shi W."/>
            <person name="Du L."/>
            <person name="Sun Y."/>
            <person name="Zhan W."/>
            <person name="Jiang J."/>
            <person name="Wang Q."/>
            <person name="Zhang B."/>
            <person name="Ji P."/>
            <person name="Sakyi L.B."/>
            <person name="Cui X."/>
            <person name="Yuan T."/>
            <person name="Jiang B."/>
            <person name="Yang W."/>
            <person name="Lam T.T.-Y."/>
            <person name="Chang Q."/>
            <person name="Ding S."/>
            <person name="Wang X."/>
            <person name="Zhu J."/>
            <person name="Ruan X."/>
            <person name="Zhao L."/>
            <person name="Wei J."/>
            <person name="Que T."/>
            <person name="Du C."/>
            <person name="Cheng J."/>
            <person name="Dai P."/>
            <person name="Han X."/>
            <person name="Huang E."/>
            <person name="Gao Y."/>
            <person name="Liu J."/>
            <person name="Shao H."/>
            <person name="Ye R."/>
            <person name="Li L."/>
            <person name="Wei W."/>
            <person name="Wang X."/>
            <person name="Wang C."/>
            <person name="Huo Q."/>
            <person name="Li W."/>
            <person name="Guo W."/>
            <person name="Chen H."/>
            <person name="Chen S."/>
            <person name="Zhou L."/>
            <person name="Zhou L."/>
            <person name="Ni X."/>
            <person name="Tian J."/>
            <person name="Zhou Y."/>
            <person name="Sheng Y."/>
            <person name="Liu T."/>
            <person name="Pan Y."/>
            <person name="Xia L."/>
            <person name="Li J."/>
            <person name="Zhao F."/>
            <person name="Cao W."/>
        </authorList>
    </citation>
    <scope>NUCLEOTIDE SEQUENCE</scope>
    <source>
        <strain evidence="4">Rsan-2018</strain>
        <tissue evidence="4">Larvae</tissue>
    </source>
</reference>
<dbReference type="AlphaFoldDB" id="A0A9D4SR42"/>
<name>A0A9D4SR42_RHISA</name>
<accession>A0A9D4SR42</accession>
<organism evidence="4 5">
    <name type="scientific">Rhipicephalus sanguineus</name>
    <name type="common">Brown dog tick</name>
    <name type="synonym">Ixodes sanguineus</name>
    <dbReference type="NCBI Taxonomy" id="34632"/>
    <lineage>
        <taxon>Eukaryota</taxon>
        <taxon>Metazoa</taxon>
        <taxon>Ecdysozoa</taxon>
        <taxon>Arthropoda</taxon>
        <taxon>Chelicerata</taxon>
        <taxon>Arachnida</taxon>
        <taxon>Acari</taxon>
        <taxon>Parasitiformes</taxon>
        <taxon>Ixodida</taxon>
        <taxon>Ixodoidea</taxon>
        <taxon>Ixodidae</taxon>
        <taxon>Rhipicephalinae</taxon>
        <taxon>Rhipicephalus</taxon>
        <taxon>Rhipicephalus</taxon>
    </lineage>
</organism>
<comment type="caution">
    <text evidence="4">The sequence shown here is derived from an EMBL/GenBank/DDBJ whole genome shotgun (WGS) entry which is preliminary data.</text>
</comment>
<dbReference type="VEuPathDB" id="VectorBase:RSAN_037894"/>
<dbReference type="Pfam" id="PF00685">
    <property type="entry name" value="Sulfotransfer_1"/>
    <property type="match status" value="1"/>
</dbReference>
<dbReference type="Proteomes" id="UP000821837">
    <property type="component" value="Unassembled WGS sequence"/>
</dbReference>
<dbReference type="EMBL" id="JABSTV010001253">
    <property type="protein sequence ID" value="KAH7942712.1"/>
    <property type="molecule type" value="Genomic_DNA"/>
</dbReference>
<evidence type="ECO:0000313" key="5">
    <source>
        <dbReference type="Proteomes" id="UP000821837"/>
    </source>
</evidence>
<evidence type="ECO:0000256" key="1">
    <source>
        <dbReference type="ARBA" id="ARBA00005771"/>
    </source>
</evidence>
<proteinExistence type="inferred from homology"/>
<dbReference type="Gene3D" id="3.40.50.300">
    <property type="entry name" value="P-loop containing nucleotide triphosphate hydrolases"/>
    <property type="match status" value="1"/>
</dbReference>
<dbReference type="SUPFAM" id="SSF52540">
    <property type="entry name" value="P-loop containing nucleoside triphosphate hydrolases"/>
    <property type="match status" value="1"/>
</dbReference>
<dbReference type="InterPro" id="IPR000863">
    <property type="entry name" value="Sulfotransferase_dom"/>
</dbReference>
<comment type="similarity">
    <text evidence="1">Belongs to the sulfotransferase 1 family.</text>
</comment>
<dbReference type="GO" id="GO:0008146">
    <property type="term" value="F:sulfotransferase activity"/>
    <property type="evidence" value="ECO:0007669"/>
    <property type="project" value="InterPro"/>
</dbReference>
<protein>
    <recommendedName>
        <fullName evidence="3">Sulfotransferase domain-containing protein</fullName>
    </recommendedName>
</protein>
<evidence type="ECO:0000256" key="2">
    <source>
        <dbReference type="ARBA" id="ARBA00022679"/>
    </source>
</evidence>
<keyword evidence="5" id="KW-1185">Reference proteome</keyword>
<dbReference type="InterPro" id="IPR027417">
    <property type="entry name" value="P-loop_NTPase"/>
</dbReference>
<evidence type="ECO:0000259" key="3">
    <source>
        <dbReference type="Pfam" id="PF00685"/>
    </source>
</evidence>